<keyword evidence="4" id="KW-1185">Reference proteome</keyword>
<feature type="transmembrane region" description="Helical" evidence="1">
    <location>
        <begin position="12"/>
        <end position="32"/>
    </location>
</feature>
<dbReference type="Pfam" id="PF11127">
    <property type="entry name" value="YgaP-like_TM"/>
    <property type="match status" value="1"/>
</dbReference>
<feature type="transmembrane region" description="Helical" evidence="1">
    <location>
        <begin position="38"/>
        <end position="59"/>
    </location>
</feature>
<dbReference type="AlphaFoldDB" id="A0A0D6JT76"/>
<feature type="domain" description="Inner membrane protein YgaP-like transmembrane" evidence="2">
    <location>
        <begin position="1"/>
        <end position="74"/>
    </location>
</feature>
<keyword evidence="1" id="KW-0812">Transmembrane</keyword>
<evidence type="ECO:0000313" key="3">
    <source>
        <dbReference type="EMBL" id="CQR51069.1"/>
    </source>
</evidence>
<organism evidence="3 4">
    <name type="scientific">Haloferax massiliensis</name>
    <dbReference type="NCBI Taxonomy" id="1476858"/>
    <lineage>
        <taxon>Archaea</taxon>
        <taxon>Methanobacteriati</taxon>
        <taxon>Methanobacteriota</taxon>
        <taxon>Stenosarchaea group</taxon>
        <taxon>Halobacteria</taxon>
        <taxon>Halobacteriales</taxon>
        <taxon>Haloferacaceae</taxon>
        <taxon>Haloferax</taxon>
    </lineage>
</organism>
<dbReference type="InterPro" id="IPR021309">
    <property type="entry name" value="YgaP-like_TM"/>
</dbReference>
<dbReference type="Proteomes" id="UP000198902">
    <property type="component" value="Unassembled WGS sequence"/>
</dbReference>
<name>A0A0D6JT76_9EURY</name>
<keyword evidence="1" id="KW-1133">Transmembrane helix</keyword>
<reference evidence="4" key="1">
    <citation type="submission" date="2015-03" db="EMBL/GenBank/DDBJ databases">
        <authorList>
            <person name="Urmite Genomes"/>
        </authorList>
    </citation>
    <scope>NUCLEOTIDE SEQUENCE [LARGE SCALE GENOMIC DNA]</scope>
    <source>
        <strain evidence="4">Arc-Hr</strain>
    </source>
</reference>
<sequence length="93" mass="9314">MEKNVGGYDRIARAVLGPVLIVVGAAGLAGFLTIAAGTLGLVVAVAALLVGAVLATTAVTQKCPLNDLLGFNTYEGAKTTDTETESAGKPRAQ</sequence>
<accession>A0A0D6JT76</accession>
<evidence type="ECO:0000256" key="1">
    <source>
        <dbReference type="SAM" id="Phobius"/>
    </source>
</evidence>
<evidence type="ECO:0000313" key="4">
    <source>
        <dbReference type="Proteomes" id="UP000198902"/>
    </source>
</evidence>
<dbReference type="OrthoDB" id="100832at2157"/>
<gene>
    <name evidence="3" type="ORF">BN996_02546</name>
</gene>
<protein>
    <recommendedName>
        <fullName evidence="2">Inner membrane protein YgaP-like transmembrane domain-containing protein</fullName>
    </recommendedName>
</protein>
<dbReference type="RefSeq" id="WP_089779454.1">
    <property type="nucleotide sequence ID" value="NZ_CABLRR010000002.1"/>
</dbReference>
<keyword evidence="1" id="KW-0472">Membrane</keyword>
<dbReference type="EMBL" id="CSTE01000002">
    <property type="protein sequence ID" value="CQR51069.1"/>
    <property type="molecule type" value="Genomic_DNA"/>
</dbReference>
<evidence type="ECO:0000259" key="2">
    <source>
        <dbReference type="Pfam" id="PF11127"/>
    </source>
</evidence>
<proteinExistence type="predicted"/>